<proteinExistence type="predicted"/>
<evidence type="ECO:0000313" key="2">
    <source>
        <dbReference type="Proteomes" id="UP000653692"/>
    </source>
</evidence>
<dbReference type="AlphaFoldDB" id="A0A832ZF67"/>
<protein>
    <submittedName>
        <fullName evidence="1">Uncharacterized protein</fullName>
    </submittedName>
</protein>
<sequence length="255" mass="29135">MRKFDLKAIRRVNKRKTGLGILLMAFLLFSAYSVLAFQKEPVTRTTKNVGSYMQKGVFQHKAFFSNVSLYGNVKSLDYYPEDITESIGGVYVYTFTPAEEITGKYKLTIVTIYYISKGREKIVLWEEKLAEMSGELEKGMMEESINLDLEEINKRSKEVKEGLGIKRLSRDIKIIVQVSAEGKVNGKEINERFEQTINMIIDPGSELIYFTNEEVETKNNLVEREFKANFLSILGKPIRVSTAKRVFPILALLSA</sequence>
<dbReference type="Pfam" id="PF17231">
    <property type="entry name" value="DUF5305"/>
    <property type="match status" value="1"/>
</dbReference>
<dbReference type="InterPro" id="IPR035185">
    <property type="entry name" value="DUF5305"/>
</dbReference>
<dbReference type="Proteomes" id="UP000653692">
    <property type="component" value="Unassembled WGS sequence"/>
</dbReference>
<reference evidence="1" key="1">
    <citation type="journal article" date="2020" name="ISME J.">
        <title>Gammaproteobacteria mediating utilization of methyl-, sulfur- and petroleum organic compounds in deep ocean hydrothermal plumes.</title>
        <authorList>
            <person name="Zhou Z."/>
            <person name="Liu Y."/>
            <person name="Pan J."/>
            <person name="Cron B.R."/>
            <person name="Toner B.M."/>
            <person name="Anantharaman K."/>
            <person name="Breier J.A."/>
            <person name="Dick G.J."/>
            <person name="Li M."/>
        </authorList>
    </citation>
    <scope>NUCLEOTIDE SEQUENCE</scope>
    <source>
        <strain evidence="1">SZUA-1476</strain>
    </source>
</reference>
<evidence type="ECO:0000313" key="1">
    <source>
        <dbReference type="EMBL" id="HIP89098.1"/>
    </source>
</evidence>
<accession>A0A832ZF67</accession>
<name>A0A832ZF67_9EURY</name>
<organism evidence="1 2">
    <name type="scientific">Thermococcus paralvinellae</name>
    <dbReference type="NCBI Taxonomy" id="582419"/>
    <lineage>
        <taxon>Archaea</taxon>
        <taxon>Methanobacteriati</taxon>
        <taxon>Methanobacteriota</taxon>
        <taxon>Thermococci</taxon>
        <taxon>Thermococcales</taxon>
        <taxon>Thermococcaceae</taxon>
        <taxon>Thermococcus</taxon>
    </lineage>
</organism>
<gene>
    <name evidence="1" type="ORF">EYH24_03960</name>
</gene>
<comment type="caution">
    <text evidence="1">The sequence shown here is derived from an EMBL/GenBank/DDBJ whole genome shotgun (WGS) entry which is preliminary data.</text>
</comment>
<feature type="non-terminal residue" evidence="1">
    <location>
        <position position="255"/>
    </location>
</feature>
<dbReference type="EMBL" id="DQUR01000133">
    <property type="protein sequence ID" value="HIP89098.1"/>
    <property type="molecule type" value="Genomic_DNA"/>
</dbReference>